<dbReference type="Proteomes" id="UP001216139">
    <property type="component" value="Chromosome"/>
</dbReference>
<dbReference type="InterPro" id="IPR011051">
    <property type="entry name" value="RmlC_Cupin_sf"/>
</dbReference>
<dbReference type="PANTHER" id="PTHR38599">
    <property type="entry name" value="CUPIN DOMAIN PROTEIN (AFU_ORTHOLOGUE AFUA_3G13620)"/>
    <property type="match status" value="1"/>
</dbReference>
<dbReference type="SUPFAM" id="SSF51182">
    <property type="entry name" value="RmlC-like cupins"/>
    <property type="match status" value="1"/>
</dbReference>
<evidence type="ECO:0000313" key="2">
    <source>
        <dbReference type="EMBL" id="WCT13891.1"/>
    </source>
</evidence>
<dbReference type="InterPro" id="IPR013096">
    <property type="entry name" value="Cupin_2"/>
</dbReference>
<proteinExistence type="predicted"/>
<reference evidence="2 3" key="1">
    <citation type="submission" date="2023-02" db="EMBL/GenBank/DDBJ databases">
        <title>Genome sequence of Mucilaginibacter jinjuensis strain KACC 16571.</title>
        <authorList>
            <person name="Kim S."/>
            <person name="Heo J."/>
            <person name="Kwon S.-W."/>
        </authorList>
    </citation>
    <scope>NUCLEOTIDE SEQUENCE [LARGE SCALE GENOMIC DNA]</scope>
    <source>
        <strain evidence="2 3">KACC 16571</strain>
    </source>
</reference>
<feature type="domain" description="Cupin type-2" evidence="1">
    <location>
        <begin position="30"/>
        <end position="98"/>
    </location>
</feature>
<dbReference type="PANTHER" id="PTHR38599:SF1">
    <property type="entry name" value="CUPIN DOMAIN PROTEIN (AFU_ORTHOLOGUE AFUA_3G13620)"/>
    <property type="match status" value="1"/>
</dbReference>
<evidence type="ECO:0000313" key="3">
    <source>
        <dbReference type="Proteomes" id="UP001216139"/>
    </source>
</evidence>
<dbReference type="EMBL" id="CP117167">
    <property type="protein sequence ID" value="WCT13891.1"/>
    <property type="molecule type" value="Genomic_DNA"/>
</dbReference>
<organism evidence="2 3">
    <name type="scientific">Mucilaginibacter jinjuensis</name>
    <dbReference type="NCBI Taxonomy" id="1176721"/>
    <lineage>
        <taxon>Bacteria</taxon>
        <taxon>Pseudomonadati</taxon>
        <taxon>Bacteroidota</taxon>
        <taxon>Sphingobacteriia</taxon>
        <taxon>Sphingobacteriales</taxon>
        <taxon>Sphingobacteriaceae</taxon>
        <taxon>Mucilaginibacter</taxon>
    </lineage>
</organism>
<gene>
    <name evidence="2" type="ORF">PQO05_08090</name>
</gene>
<dbReference type="Pfam" id="PF07883">
    <property type="entry name" value="Cupin_2"/>
    <property type="match status" value="1"/>
</dbReference>
<evidence type="ECO:0000259" key="1">
    <source>
        <dbReference type="Pfam" id="PF07883"/>
    </source>
</evidence>
<protein>
    <submittedName>
        <fullName evidence="2">Cupin domain-containing protein</fullName>
    </submittedName>
</protein>
<name>A0ABY7TBR7_9SPHI</name>
<dbReference type="RefSeq" id="WP_273632195.1">
    <property type="nucleotide sequence ID" value="NZ_CP117167.1"/>
</dbReference>
<keyword evidence="3" id="KW-1185">Reference proteome</keyword>
<dbReference type="Gene3D" id="2.60.120.10">
    <property type="entry name" value="Jelly Rolls"/>
    <property type="match status" value="1"/>
</dbReference>
<sequence>MEQSNNIIRKPLLTANLGERTVTSVEIKEITLAPGQKAGLHLHPCPVTGYIAKGTAIMQVEGEEELILNTGDAFYEPADVHIAQFSNYSDSEPMTFIAFYLLNGNQELIKML</sequence>
<accession>A0ABY7TBR7</accession>
<dbReference type="InterPro" id="IPR014710">
    <property type="entry name" value="RmlC-like_jellyroll"/>
</dbReference>